<evidence type="ECO:0000256" key="1">
    <source>
        <dbReference type="SAM" id="MobiDB-lite"/>
    </source>
</evidence>
<evidence type="ECO:0000313" key="3">
    <source>
        <dbReference type="Proteomes" id="UP000248349"/>
    </source>
</evidence>
<reference evidence="2 3" key="1">
    <citation type="submission" date="2016-12" db="EMBL/GenBank/DDBJ databases">
        <title>The genomes of Aspergillus section Nigri reveals drivers in fungal speciation.</title>
        <authorList>
            <consortium name="DOE Joint Genome Institute"/>
            <person name="Vesth T.C."/>
            <person name="Nybo J."/>
            <person name="Theobald S."/>
            <person name="Brandl J."/>
            <person name="Frisvad J.C."/>
            <person name="Nielsen K.F."/>
            <person name="Lyhne E.K."/>
            <person name="Kogle M.E."/>
            <person name="Kuo A."/>
            <person name="Riley R."/>
            <person name="Clum A."/>
            <person name="Nolan M."/>
            <person name="Lipzen A."/>
            <person name="Salamov A."/>
            <person name="Henrissat B."/>
            <person name="Wiebenga A."/>
            <person name="De Vries R.P."/>
            <person name="Grigoriev I.V."/>
            <person name="Mortensen U.H."/>
            <person name="Andersen M.R."/>
            <person name="Baker S.E."/>
        </authorList>
    </citation>
    <scope>NUCLEOTIDE SEQUENCE [LARGE SCALE GENOMIC DNA]</scope>
    <source>
        <strain evidence="2 3">JOP 1030-1</strain>
    </source>
</reference>
<feature type="compositionally biased region" description="Basic and acidic residues" evidence="1">
    <location>
        <begin position="18"/>
        <end position="31"/>
    </location>
</feature>
<protein>
    <submittedName>
        <fullName evidence="2">Uncharacterized protein</fullName>
    </submittedName>
</protein>
<accession>A0A318ZG43</accession>
<organism evidence="2 3">
    <name type="scientific">Aspergillus saccharolyticus JOP 1030-1</name>
    <dbReference type="NCBI Taxonomy" id="1450539"/>
    <lineage>
        <taxon>Eukaryota</taxon>
        <taxon>Fungi</taxon>
        <taxon>Dikarya</taxon>
        <taxon>Ascomycota</taxon>
        <taxon>Pezizomycotina</taxon>
        <taxon>Eurotiomycetes</taxon>
        <taxon>Eurotiomycetidae</taxon>
        <taxon>Eurotiales</taxon>
        <taxon>Aspergillaceae</taxon>
        <taxon>Aspergillus</taxon>
        <taxon>Aspergillus subgen. Circumdati</taxon>
    </lineage>
</organism>
<name>A0A318ZG43_9EURO</name>
<evidence type="ECO:0000313" key="2">
    <source>
        <dbReference type="EMBL" id="PYH46526.1"/>
    </source>
</evidence>
<dbReference type="Proteomes" id="UP000248349">
    <property type="component" value="Unassembled WGS sequence"/>
</dbReference>
<dbReference type="AlphaFoldDB" id="A0A318ZG43"/>
<dbReference type="RefSeq" id="XP_025432508.1">
    <property type="nucleotide sequence ID" value="XM_025574717.1"/>
</dbReference>
<gene>
    <name evidence="2" type="ORF">BP01DRAFT_355534</name>
</gene>
<feature type="compositionally biased region" description="Polar residues" evidence="1">
    <location>
        <begin position="1"/>
        <end position="17"/>
    </location>
</feature>
<dbReference type="EMBL" id="KZ821227">
    <property type="protein sequence ID" value="PYH46526.1"/>
    <property type="molecule type" value="Genomic_DNA"/>
</dbReference>
<proteinExistence type="predicted"/>
<dbReference type="GeneID" id="37075945"/>
<sequence length="85" mass="9225">MSKPLSTLPTTYLTAPTRQDRAAEPKVKPGTERAYPTRSAAQPPSPFFALVQAPDLFRACLLLIGSGMEPIIRRPTLSLAWKCAG</sequence>
<keyword evidence="3" id="KW-1185">Reference proteome</keyword>
<feature type="region of interest" description="Disordered" evidence="1">
    <location>
        <begin position="1"/>
        <end position="42"/>
    </location>
</feature>